<gene>
    <name evidence="10" type="ordered locus">HacjB3_04205</name>
    <name evidence="11" type="ORF">C497_02567</name>
</gene>
<dbReference type="InterPro" id="IPR035906">
    <property type="entry name" value="MetI-like_sf"/>
</dbReference>
<keyword evidence="3" id="KW-0813">Transport</keyword>
<feature type="transmembrane region" description="Helical" evidence="8">
    <location>
        <begin position="220"/>
        <end position="239"/>
    </location>
</feature>
<reference evidence="11 13" key="2">
    <citation type="journal article" date="2014" name="PLoS Genet.">
        <title>Phylogenetically driven sequencing of extremely halophilic archaea reveals strategies for static and dynamic osmo-response.</title>
        <authorList>
            <person name="Becker E.A."/>
            <person name="Seitzer P.M."/>
            <person name="Tritt A."/>
            <person name="Larsen D."/>
            <person name="Krusor M."/>
            <person name="Yao A.I."/>
            <person name="Wu D."/>
            <person name="Madern D."/>
            <person name="Eisen J.A."/>
            <person name="Darling A.E."/>
            <person name="Facciotti M.T."/>
        </authorList>
    </citation>
    <scope>NUCLEOTIDE SEQUENCE [LARGE SCALE GENOMIC DNA]</scope>
    <source>
        <strain evidence="11">B3</strain>
        <strain evidence="13">DSM 18796 / CECT 7217 / JCM 14584 / KCTC 4019 / B3</strain>
    </source>
</reference>
<dbReference type="Proteomes" id="UP000000390">
    <property type="component" value="Chromosome"/>
</dbReference>
<dbReference type="OrthoDB" id="11402at2157"/>
<reference evidence="10 12" key="1">
    <citation type="journal article" date="2010" name="J. Bacteriol.">
        <title>Complete genome sequence of Halalkalicoccus jeotgali B3(T), an extremely halophilic archaeon.</title>
        <authorList>
            <person name="Roh S.W."/>
            <person name="Nam Y.D."/>
            <person name="Nam S.H."/>
            <person name="Choi S.H."/>
            <person name="Park H.S."/>
            <person name="Bae J.W."/>
        </authorList>
    </citation>
    <scope>NUCLEOTIDE SEQUENCE [LARGE SCALE GENOMIC DNA]</scope>
    <source>
        <strain evidence="10">B3</strain>
        <strain evidence="12">DSM 18796 / CECT 7217 / JCM 14584 / KCTC 4019 / B3</strain>
    </source>
</reference>
<dbReference type="RefSeq" id="WP_008414246.1">
    <property type="nucleotide sequence ID" value="NC_014297.1"/>
</dbReference>
<feature type="transmembrane region" description="Helical" evidence="8">
    <location>
        <begin position="259"/>
        <end position="286"/>
    </location>
</feature>
<keyword evidence="13" id="KW-1185">Reference proteome</keyword>
<evidence type="ECO:0000256" key="8">
    <source>
        <dbReference type="RuleBase" id="RU363043"/>
    </source>
</evidence>
<evidence type="ECO:0000256" key="7">
    <source>
        <dbReference type="ARBA" id="ARBA00023136"/>
    </source>
</evidence>
<dbReference type="NCBIfam" id="TIGR00974">
    <property type="entry name" value="3a0107s02c"/>
    <property type="match status" value="1"/>
</dbReference>
<keyword evidence="7 8" id="KW-0472">Membrane</keyword>
<sequence>MAAETQTEGTDFGEVSRWKDRIFESVTLAAALFGIVTLAVLLVYVTIDAVGWLDLQFLTSPPHPLPEEAGIFPALVGSIVLMVLIALITFPLGVGAAVYLEEYASDGRLTQFIQLNIANLAGVPSVVYGLLGLGLFVQLINFGYGTLLVAGFTVSLLILPIVIISAQEAIRSVPDSLREASYGMGATKRQTIRNVVLPRSLPGIMTGTILALGRAIGETAPLIMIGVPTTVFGVPNGLFAKFSAMPMQIYTWSSYPDTAFQYGVVSAGVVTLLVVLLSINSIAILIRNKYQTVRS</sequence>
<evidence type="ECO:0000256" key="3">
    <source>
        <dbReference type="ARBA" id="ARBA00022448"/>
    </source>
</evidence>
<keyword evidence="6 8" id="KW-1133">Transmembrane helix</keyword>
<feature type="domain" description="ABC transmembrane type-1" evidence="9">
    <location>
        <begin position="75"/>
        <end position="283"/>
    </location>
</feature>
<dbReference type="GO" id="GO:0005315">
    <property type="term" value="F:phosphate transmembrane transporter activity"/>
    <property type="evidence" value="ECO:0007669"/>
    <property type="project" value="InterPro"/>
</dbReference>
<dbReference type="EMBL" id="AOHV01000009">
    <property type="protein sequence ID" value="ELY40494.1"/>
    <property type="molecule type" value="Genomic_DNA"/>
</dbReference>
<dbReference type="PANTHER" id="PTHR43470">
    <property type="entry name" value="PHOSPHATE TRANSPORT SYSTEM PERMEASE PROTEIN PSTA-RELATED"/>
    <property type="match status" value="1"/>
</dbReference>
<accession>D8J8P7</accession>
<dbReference type="GeneID" id="9418641"/>
<dbReference type="PANTHER" id="PTHR43470:SF5">
    <property type="entry name" value="PHOSPHATE TRANSPORT SYSTEM PERMEASE PROTEIN PSTA"/>
    <property type="match status" value="1"/>
</dbReference>
<evidence type="ECO:0000313" key="13">
    <source>
        <dbReference type="Proteomes" id="UP000011645"/>
    </source>
</evidence>
<dbReference type="InterPro" id="IPR005672">
    <property type="entry name" value="Phosphate_PstA"/>
</dbReference>
<dbReference type="eggNOG" id="arCOG00168">
    <property type="taxonomic scope" value="Archaea"/>
</dbReference>
<proteinExistence type="inferred from homology"/>
<comment type="subcellular location">
    <subcellularLocation>
        <location evidence="1 8">Cell membrane</location>
        <topology evidence="1 8">Multi-pass membrane protein</topology>
    </subcellularLocation>
</comment>
<dbReference type="HOGENOM" id="CLU_033621_2_1_2"/>
<dbReference type="Gene3D" id="1.10.3720.10">
    <property type="entry name" value="MetI-like"/>
    <property type="match status" value="1"/>
</dbReference>
<evidence type="ECO:0000313" key="11">
    <source>
        <dbReference type="EMBL" id="ELY40494.1"/>
    </source>
</evidence>
<evidence type="ECO:0000256" key="4">
    <source>
        <dbReference type="ARBA" id="ARBA00022475"/>
    </source>
</evidence>
<evidence type="ECO:0000256" key="1">
    <source>
        <dbReference type="ARBA" id="ARBA00004651"/>
    </source>
</evidence>
<name>D8J8P7_HALJB</name>
<evidence type="ECO:0000256" key="5">
    <source>
        <dbReference type="ARBA" id="ARBA00022692"/>
    </source>
</evidence>
<dbReference type="GO" id="GO:0005886">
    <property type="term" value="C:plasma membrane"/>
    <property type="evidence" value="ECO:0007669"/>
    <property type="project" value="UniProtKB-SubCell"/>
</dbReference>
<evidence type="ECO:0000313" key="10">
    <source>
        <dbReference type="EMBL" id="ADJ14232.1"/>
    </source>
</evidence>
<feature type="transmembrane region" description="Helical" evidence="8">
    <location>
        <begin position="71"/>
        <end position="100"/>
    </location>
</feature>
<dbReference type="AlphaFoldDB" id="D8J8P7"/>
<evidence type="ECO:0000256" key="2">
    <source>
        <dbReference type="ARBA" id="ARBA00007069"/>
    </source>
</evidence>
<dbReference type="EMBL" id="CP002062">
    <property type="protein sequence ID" value="ADJ14232.1"/>
    <property type="molecule type" value="Genomic_DNA"/>
</dbReference>
<comment type="similarity">
    <text evidence="2 8">Belongs to the binding-protein-dependent transport system permease family. CysTW subfamily.</text>
</comment>
<dbReference type="PROSITE" id="PS50928">
    <property type="entry name" value="ABC_TM1"/>
    <property type="match status" value="1"/>
</dbReference>
<organism evidence="10 12">
    <name type="scientific">Halalkalicoccus jeotgali (strain DSM 18796 / CECT 7217 / JCM 14584 / KCTC 4019 / B3)</name>
    <dbReference type="NCBI Taxonomy" id="795797"/>
    <lineage>
        <taxon>Archaea</taxon>
        <taxon>Methanobacteriati</taxon>
        <taxon>Methanobacteriota</taxon>
        <taxon>Stenosarchaea group</taxon>
        <taxon>Halobacteria</taxon>
        <taxon>Halobacteriales</taxon>
        <taxon>Halococcaceae</taxon>
        <taxon>Halalkalicoccus</taxon>
    </lineage>
</organism>
<feature type="transmembrane region" description="Helical" evidence="8">
    <location>
        <begin position="142"/>
        <end position="164"/>
    </location>
</feature>
<protein>
    <recommendedName>
        <fullName evidence="8">Phosphate transport system permease protein PstA</fullName>
    </recommendedName>
</protein>
<dbReference type="CDD" id="cd06261">
    <property type="entry name" value="TM_PBP2"/>
    <property type="match status" value="1"/>
</dbReference>
<feature type="transmembrane region" description="Helical" evidence="8">
    <location>
        <begin position="112"/>
        <end position="136"/>
    </location>
</feature>
<dbReference type="Pfam" id="PF00528">
    <property type="entry name" value="BPD_transp_1"/>
    <property type="match status" value="1"/>
</dbReference>
<dbReference type="STRING" id="795797.HacjB3_04205"/>
<evidence type="ECO:0000256" key="6">
    <source>
        <dbReference type="ARBA" id="ARBA00022989"/>
    </source>
</evidence>
<dbReference type="KEGG" id="hje:HacjB3_04205"/>
<dbReference type="InterPro" id="IPR000515">
    <property type="entry name" value="MetI-like"/>
</dbReference>
<feature type="transmembrane region" description="Helical" evidence="8">
    <location>
        <begin position="26"/>
        <end position="47"/>
    </location>
</feature>
<dbReference type="Proteomes" id="UP000011645">
    <property type="component" value="Unassembled WGS sequence"/>
</dbReference>
<evidence type="ECO:0000259" key="9">
    <source>
        <dbReference type="PROSITE" id="PS50928"/>
    </source>
</evidence>
<keyword evidence="5 8" id="KW-0812">Transmembrane</keyword>
<keyword evidence="4 8" id="KW-1003">Cell membrane</keyword>
<dbReference type="SUPFAM" id="SSF161098">
    <property type="entry name" value="MetI-like"/>
    <property type="match status" value="1"/>
</dbReference>
<dbReference type="PATRIC" id="fig|795797.18.peg.846"/>
<dbReference type="GO" id="GO:0035435">
    <property type="term" value="P:phosphate ion transmembrane transport"/>
    <property type="evidence" value="ECO:0007669"/>
    <property type="project" value="InterPro"/>
</dbReference>
<evidence type="ECO:0000313" key="12">
    <source>
        <dbReference type="Proteomes" id="UP000000390"/>
    </source>
</evidence>